<dbReference type="CDD" id="cd03801">
    <property type="entry name" value="GT4_PimA-like"/>
    <property type="match status" value="1"/>
</dbReference>
<sequence length="402" mass="46388">MKVLIITHRAPFPQNGGYPIVVCNTIRGLINSGHQVSLFSLNISKQANHQISEDPDGLLSCIRYQKFDIDTSLSPFQLAVKIFNREWQQTERFYHTGFERLLIAELKQEQFDIIQFEGLYVTPYLAAVKKYSKAKVIYRPHNIEHQVWERLATQKQDPVKKWYLNLMAHRIKKYELRQLNNFNAIAVFTNQDQETLLQYGITAPIEVLPVGLDIARYQPDFSKTEFPSLFFLGSLGWLPNREGIQWFLNTFYHDLTGEELRVRFYVAGNDIPEQFDDYEVMGKIYIQGEVDDALDFVNSKAIMIVPLLSSGGMRVKIVEGMAMQKCIISTSLGAEGIPYENGVNILIANNREEFLRAIKRCITDEEFCKNIGMNARKLAEAHYDLKVVAKRADEFYHQIIAE</sequence>
<gene>
    <name evidence="2" type="ORF">MUY27_14240</name>
</gene>
<comment type="caution">
    <text evidence="2">The sequence shown here is derived from an EMBL/GenBank/DDBJ whole genome shotgun (WGS) entry which is preliminary data.</text>
</comment>
<dbReference type="AlphaFoldDB" id="A0A9X2BDZ4"/>
<dbReference type="GO" id="GO:0016757">
    <property type="term" value="F:glycosyltransferase activity"/>
    <property type="evidence" value="ECO:0007669"/>
    <property type="project" value="UniProtKB-ARBA"/>
</dbReference>
<dbReference type="Pfam" id="PF13692">
    <property type="entry name" value="Glyco_trans_1_4"/>
    <property type="match status" value="1"/>
</dbReference>
<accession>A0A9X2BDZ4</accession>
<evidence type="ECO:0000259" key="1">
    <source>
        <dbReference type="Pfam" id="PF13439"/>
    </source>
</evidence>
<feature type="domain" description="Glycosyltransferase subfamily 4-like N-terminal" evidence="1">
    <location>
        <begin position="16"/>
        <end position="216"/>
    </location>
</feature>
<name>A0A9X2BDZ4_9SPHI</name>
<reference evidence="2" key="1">
    <citation type="submission" date="2022-04" db="EMBL/GenBank/DDBJ databases">
        <title>Mucilaginibacter sp. RS28 isolated from freshwater.</title>
        <authorList>
            <person name="Ko S.-R."/>
        </authorList>
    </citation>
    <scope>NUCLEOTIDE SEQUENCE</scope>
    <source>
        <strain evidence="2">RS28</strain>
    </source>
</reference>
<dbReference type="EMBL" id="JALJEJ010000006">
    <property type="protein sequence ID" value="MCJ8210873.1"/>
    <property type="molecule type" value="Genomic_DNA"/>
</dbReference>
<dbReference type="SUPFAM" id="SSF53756">
    <property type="entry name" value="UDP-Glycosyltransferase/glycogen phosphorylase"/>
    <property type="match status" value="1"/>
</dbReference>
<dbReference type="Gene3D" id="3.40.50.2000">
    <property type="entry name" value="Glycogen Phosphorylase B"/>
    <property type="match status" value="2"/>
</dbReference>
<protein>
    <submittedName>
        <fullName evidence="2">Glycosyltransferase family 4 protein</fullName>
    </submittedName>
</protein>
<dbReference type="PANTHER" id="PTHR12526">
    <property type="entry name" value="GLYCOSYLTRANSFERASE"/>
    <property type="match status" value="1"/>
</dbReference>
<evidence type="ECO:0000313" key="3">
    <source>
        <dbReference type="Proteomes" id="UP001139450"/>
    </source>
</evidence>
<dbReference type="Pfam" id="PF13439">
    <property type="entry name" value="Glyco_transf_4"/>
    <property type="match status" value="1"/>
</dbReference>
<organism evidence="2 3">
    <name type="scientific">Mucilaginibacter straminoryzae</name>
    <dbReference type="NCBI Taxonomy" id="2932774"/>
    <lineage>
        <taxon>Bacteria</taxon>
        <taxon>Pseudomonadati</taxon>
        <taxon>Bacteroidota</taxon>
        <taxon>Sphingobacteriia</taxon>
        <taxon>Sphingobacteriales</taxon>
        <taxon>Sphingobacteriaceae</taxon>
        <taxon>Mucilaginibacter</taxon>
    </lineage>
</organism>
<evidence type="ECO:0000313" key="2">
    <source>
        <dbReference type="EMBL" id="MCJ8210873.1"/>
    </source>
</evidence>
<keyword evidence="3" id="KW-1185">Reference proteome</keyword>
<dbReference type="RefSeq" id="WP_245130881.1">
    <property type="nucleotide sequence ID" value="NZ_JALJEJ010000006.1"/>
</dbReference>
<dbReference type="Proteomes" id="UP001139450">
    <property type="component" value="Unassembled WGS sequence"/>
</dbReference>
<proteinExistence type="predicted"/>
<dbReference type="InterPro" id="IPR028098">
    <property type="entry name" value="Glyco_trans_4-like_N"/>
</dbReference>